<feature type="chain" id="PRO_5043643111" description="Ig-like domain-containing protein" evidence="3">
    <location>
        <begin position="23"/>
        <end position="264"/>
    </location>
</feature>
<feature type="region of interest" description="Disordered" evidence="1">
    <location>
        <begin position="243"/>
        <end position="264"/>
    </location>
</feature>
<dbReference type="Proteomes" id="UP001488805">
    <property type="component" value="Unassembled WGS sequence"/>
</dbReference>
<evidence type="ECO:0000256" key="1">
    <source>
        <dbReference type="SAM" id="MobiDB-lite"/>
    </source>
</evidence>
<dbReference type="AlphaFoldDB" id="A0AAW1FE86"/>
<dbReference type="EMBL" id="JBCEZU010000089">
    <property type="protein sequence ID" value="KAK9531879.1"/>
    <property type="molecule type" value="Genomic_DNA"/>
</dbReference>
<feature type="compositionally biased region" description="Polar residues" evidence="1">
    <location>
        <begin position="255"/>
        <end position="264"/>
    </location>
</feature>
<dbReference type="SUPFAM" id="SSF48726">
    <property type="entry name" value="Immunoglobulin"/>
    <property type="match status" value="1"/>
</dbReference>
<dbReference type="InterPro" id="IPR013783">
    <property type="entry name" value="Ig-like_fold"/>
</dbReference>
<evidence type="ECO:0000256" key="2">
    <source>
        <dbReference type="SAM" id="Phobius"/>
    </source>
</evidence>
<evidence type="ECO:0000313" key="5">
    <source>
        <dbReference type="EMBL" id="KAK9531879.1"/>
    </source>
</evidence>
<reference evidence="5 6" key="1">
    <citation type="journal article" date="2024" name="Genome Biol. Evol.">
        <title>Chromosome-level genome assembly of the viviparous eelpout Zoarces viviparus.</title>
        <authorList>
            <person name="Fuhrmann N."/>
            <person name="Brasseur M.V."/>
            <person name="Bakowski C.E."/>
            <person name="Podsiadlowski L."/>
            <person name="Prost S."/>
            <person name="Krehenwinkel H."/>
            <person name="Mayer C."/>
        </authorList>
    </citation>
    <scope>NUCLEOTIDE SEQUENCE [LARGE SCALE GENOMIC DNA]</scope>
    <source>
        <strain evidence="5">NO-MEL_2022_Ind0_liver</strain>
    </source>
</reference>
<dbReference type="Pfam" id="PF07686">
    <property type="entry name" value="V-set"/>
    <property type="match status" value="1"/>
</dbReference>
<dbReference type="PANTHER" id="PTHR11422">
    <property type="entry name" value="T-CELL SURFACE GLYCOPROTEIN CD4"/>
    <property type="match status" value="1"/>
</dbReference>
<protein>
    <recommendedName>
        <fullName evidence="4">Ig-like domain-containing protein</fullName>
    </recommendedName>
</protein>
<comment type="caution">
    <text evidence="5">The sequence shown here is derived from an EMBL/GenBank/DDBJ whole genome shotgun (WGS) entry which is preliminary data.</text>
</comment>
<keyword evidence="2" id="KW-0812">Transmembrane</keyword>
<feature type="signal peptide" evidence="3">
    <location>
        <begin position="1"/>
        <end position="22"/>
    </location>
</feature>
<feature type="region of interest" description="Disordered" evidence="1">
    <location>
        <begin position="197"/>
        <end position="221"/>
    </location>
</feature>
<dbReference type="PROSITE" id="PS50835">
    <property type="entry name" value="IG_LIKE"/>
    <property type="match status" value="1"/>
</dbReference>
<keyword evidence="2" id="KW-1133">Transmembrane helix</keyword>
<feature type="domain" description="Ig-like" evidence="4">
    <location>
        <begin position="19"/>
        <end position="109"/>
    </location>
</feature>
<dbReference type="InterPro" id="IPR036179">
    <property type="entry name" value="Ig-like_dom_sf"/>
</dbReference>
<name>A0AAW1FE86_ZOAVI</name>
<dbReference type="InterPro" id="IPR003599">
    <property type="entry name" value="Ig_sub"/>
</dbReference>
<dbReference type="SMART" id="SM00409">
    <property type="entry name" value="IG"/>
    <property type="match status" value="1"/>
</dbReference>
<sequence>MVGFRWIQMYFLLLQITEPVAGQLVVFVTVRDGDEATLPCNSVMDDHENCDSTEWLFDDPRRTAAVLLVRDGQIHKAAKDKSDRLSVSEKCSLIIKNVTDEDVGRYTCRQLRSGRQQGPDALIYLFGVTMTEHEDDDEVTLRCSVKTYEGRYWGLYVGVALGLAALLIVVVVVVVVIVRCSKTRANRTRVDDTIVLTSNPAQSAPGERQDPADPEGVSYASISLPGTNSKARVRGSEDAVTYSTVNHPAADDNNLYATINQPKK</sequence>
<evidence type="ECO:0000313" key="6">
    <source>
        <dbReference type="Proteomes" id="UP001488805"/>
    </source>
</evidence>
<keyword evidence="3" id="KW-0732">Signal</keyword>
<dbReference type="InterPro" id="IPR007110">
    <property type="entry name" value="Ig-like_dom"/>
</dbReference>
<feature type="transmembrane region" description="Helical" evidence="2">
    <location>
        <begin position="153"/>
        <end position="178"/>
    </location>
</feature>
<gene>
    <name evidence="5" type="ORF">VZT92_011273</name>
</gene>
<accession>A0AAW1FE86</accession>
<proteinExistence type="predicted"/>
<evidence type="ECO:0000259" key="4">
    <source>
        <dbReference type="PROSITE" id="PS50835"/>
    </source>
</evidence>
<dbReference type="InterPro" id="IPR013106">
    <property type="entry name" value="Ig_V-set"/>
</dbReference>
<evidence type="ECO:0000256" key="3">
    <source>
        <dbReference type="SAM" id="SignalP"/>
    </source>
</evidence>
<dbReference type="Gene3D" id="2.60.40.10">
    <property type="entry name" value="Immunoglobulins"/>
    <property type="match status" value="1"/>
</dbReference>
<keyword evidence="6" id="KW-1185">Reference proteome</keyword>
<keyword evidence="2" id="KW-0472">Membrane</keyword>
<dbReference type="PANTHER" id="PTHR11422:SF11">
    <property type="entry name" value="IG-LIKE DOMAIN-CONTAINING PROTEIN"/>
    <property type="match status" value="1"/>
</dbReference>
<organism evidence="5 6">
    <name type="scientific">Zoarces viviparus</name>
    <name type="common">Viviparous eelpout</name>
    <name type="synonym">Blennius viviparus</name>
    <dbReference type="NCBI Taxonomy" id="48416"/>
    <lineage>
        <taxon>Eukaryota</taxon>
        <taxon>Metazoa</taxon>
        <taxon>Chordata</taxon>
        <taxon>Craniata</taxon>
        <taxon>Vertebrata</taxon>
        <taxon>Euteleostomi</taxon>
        <taxon>Actinopterygii</taxon>
        <taxon>Neopterygii</taxon>
        <taxon>Teleostei</taxon>
        <taxon>Neoteleostei</taxon>
        <taxon>Acanthomorphata</taxon>
        <taxon>Eupercaria</taxon>
        <taxon>Perciformes</taxon>
        <taxon>Cottioidei</taxon>
        <taxon>Zoarcales</taxon>
        <taxon>Zoarcidae</taxon>
        <taxon>Zoarcinae</taxon>
        <taxon>Zoarces</taxon>
    </lineage>
</organism>